<gene>
    <name evidence="5" type="ORF">ACFQJ6_16865</name>
</gene>
<dbReference type="PROSITE" id="PS51186">
    <property type="entry name" value="GNAT"/>
    <property type="match status" value="1"/>
</dbReference>
<dbReference type="CDD" id="cd04301">
    <property type="entry name" value="NAT_SF"/>
    <property type="match status" value="1"/>
</dbReference>
<dbReference type="Proteomes" id="UP001596407">
    <property type="component" value="Unassembled WGS sequence"/>
</dbReference>
<dbReference type="Pfam" id="PF00583">
    <property type="entry name" value="Acetyltransf_1"/>
    <property type="match status" value="1"/>
</dbReference>
<dbReference type="InterPro" id="IPR050832">
    <property type="entry name" value="Bact_Acetyltransf"/>
</dbReference>
<feature type="domain" description="N-acetyltransferase" evidence="4">
    <location>
        <begin position="36"/>
        <end position="186"/>
    </location>
</feature>
<evidence type="ECO:0000313" key="5">
    <source>
        <dbReference type="EMBL" id="MFC7081535.1"/>
    </source>
</evidence>
<evidence type="ECO:0000256" key="2">
    <source>
        <dbReference type="ARBA" id="ARBA00023315"/>
    </source>
</evidence>
<reference evidence="5 6" key="1">
    <citation type="journal article" date="2019" name="Int. J. Syst. Evol. Microbiol.">
        <title>The Global Catalogue of Microorganisms (GCM) 10K type strain sequencing project: providing services to taxonomists for standard genome sequencing and annotation.</title>
        <authorList>
            <consortium name="The Broad Institute Genomics Platform"/>
            <consortium name="The Broad Institute Genome Sequencing Center for Infectious Disease"/>
            <person name="Wu L."/>
            <person name="Ma J."/>
        </authorList>
    </citation>
    <scope>NUCLEOTIDE SEQUENCE [LARGE SCALE GENOMIC DNA]</scope>
    <source>
        <strain evidence="5 6">DT72</strain>
    </source>
</reference>
<keyword evidence="2" id="KW-0012">Acyltransferase</keyword>
<dbReference type="GO" id="GO:0016746">
    <property type="term" value="F:acyltransferase activity"/>
    <property type="evidence" value="ECO:0007669"/>
    <property type="project" value="UniProtKB-KW"/>
</dbReference>
<sequence>MDDLTVRPATTSDVADVRRVARESWHAAYDDVLGAETVEAVSNDWYDLYDLRQSVEREDSAFLVAERPREAGDERKDERATDDEPADQRIVGFGEGVLGEEDAAAELARLYVHPDHWGEGIGSALIDRIETWVAEHGTERLRLIVLADNEIGNDFYENRGYRRVGTRESELEGETFAEYVRERKCSQTSALGKHSSTRQVSAPASSGGRSSEGPSAVRTVHPWTRAMSSTTRSPSSACEQPVSPSHPRPSSVSPPRPPSTAT</sequence>
<feature type="region of interest" description="Disordered" evidence="3">
    <location>
        <begin position="187"/>
        <end position="262"/>
    </location>
</feature>
<evidence type="ECO:0000256" key="3">
    <source>
        <dbReference type="SAM" id="MobiDB-lite"/>
    </source>
</evidence>
<dbReference type="RefSeq" id="WP_382210080.1">
    <property type="nucleotide sequence ID" value="NZ_JBHSZH010000005.1"/>
</dbReference>
<evidence type="ECO:0000256" key="1">
    <source>
        <dbReference type="ARBA" id="ARBA00022679"/>
    </source>
</evidence>
<dbReference type="PANTHER" id="PTHR43877">
    <property type="entry name" value="AMINOALKYLPHOSPHONATE N-ACETYLTRANSFERASE-RELATED-RELATED"/>
    <property type="match status" value="1"/>
</dbReference>
<evidence type="ECO:0000313" key="6">
    <source>
        <dbReference type="Proteomes" id="UP001596407"/>
    </source>
</evidence>
<feature type="compositionally biased region" description="Polar residues" evidence="3">
    <location>
        <begin position="197"/>
        <end position="213"/>
    </location>
</feature>
<dbReference type="AlphaFoldDB" id="A0ABD5WQ85"/>
<dbReference type="EMBL" id="JBHSZH010000005">
    <property type="protein sequence ID" value="MFC7081535.1"/>
    <property type="molecule type" value="Genomic_DNA"/>
</dbReference>
<keyword evidence="6" id="KW-1185">Reference proteome</keyword>
<feature type="region of interest" description="Disordered" evidence="3">
    <location>
        <begin position="65"/>
        <end position="87"/>
    </location>
</feature>
<evidence type="ECO:0000259" key="4">
    <source>
        <dbReference type="PROSITE" id="PS51186"/>
    </source>
</evidence>
<comment type="caution">
    <text evidence="5">The sequence shown here is derived from an EMBL/GenBank/DDBJ whole genome shotgun (WGS) entry which is preliminary data.</text>
</comment>
<dbReference type="InterPro" id="IPR016181">
    <property type="entry name" value="Acyl_CoA_acyltransferase"/>
</dbReference>
<keyword evidence="1" id="KW-0808">Transferase</keyword>
<feature type="compositionally biased region" description="Polar residues" evidence="3">
    <location>
        <begin position="226"/>
        <end position="238"/>
    </location>
</feature>
<dbReference type="Gene3D" id="3.40.630.30">
    <property type="match status" value="1"/>
</dbReference>
<proteinExistence type="predicted"/>
<protein>
    <submittedName>
        <fullName evidence="5">GNAT family N-acetyltransferase</fullName>
    </submittedName>
</protein>
<dbReference type="InterPro" id="IPR000182">
    <property type="entry name" value="GNAT_dom"/>
</dbReference>
<name>A0ABD5WQ85_9EURY</name>
<feature type="compositionally biased region" description="Pro residues" evidence="3">
    <location>
        <begin position="244"/>
        <end position="262"/>
    </location>
</feature>
<dbReference type="SUPFAM" id="SSF55729">
    <property type="entry name" value="Acyl-CoA N-acyltransferases (Nat)"/>
    <property type="match status" value="1"/>
</dbReference>
<feature type="compositionally biased region" description="Basic and acidic residues" evidence="3">
    <location>
        <begin position="65"/>
        <end position="79"/>
    </location>
</feature>
<organism evidence="5 6">
    <name type="scientific">Halorussus caseinilyticus</name>
    <dbReference type="NCBI Taxonomy" id="3034025"/>
    <lineage>
        <taxon>Archaea</taxon>
        <taxon>Methanobacteriati</taxon>
        <taxon>Methanobacteriota</taxon>
        <taxon>Stenosarchaea group</taxon>
        <taxon>Halobacteria</taxon>
        <taxon>Halobacteriales</taxon>
        <taxon>Haladaptataceae</taxon>
        <taxon>Halorussus</taxon>
    </lineage>
</organism>
<accession>A0ABD5WQ85</accession>